<organism evidence="1 2">
    <name type="scientific">Namhaeicola litoreus</name>
    <dbReference type="NCBI Taxonomy" id="1052145"/>
    <lineage>
        <taxon>Bacteria</taxon>
        <taxon>Pseudomonadati</taxon>
        <taxon>Bacteroidota</taxon>
        <taxon>Flavobacteriia</taxon>
        <taxon>Flavobacteriales</taxon>
        <taxon>Flavobacteriaceae</taxon>
        <taxon>Namhaeicola</taxon>
    </lineage>
</organism>
<dbReference type="RefSeq" id="WP_377176388.1">
    <property type="nucleotide sequence ID" value="NZ_JBHTMY010000002.1"/>
</dbReference>
<evidence type="ECO:0000313" key="1">
    <source>
        <dbReference type="EMBL" id="MFD1314614.1"/>
    </source>
</evidence>
<gene>
    <name evidence="1" type="ORF">ACFQ39_03215</name>
</gene>
<sequence>MCTVTYVPFENGDFILTSSRDVPYSRKPADAPKTEMQEGIAVHFPKDGEAGGSWIGYSSRERLICLLNGGFQDHVAQEKYRKSRGHVVIELLKVEDINLGLKEIDLLDIEPFTLVIVEWDFKLFAFEFVWDGEQKHFRILPQKPAIWSSSTLYTDEVKAKREKWFKDWRKGNTLNRENLLSFHRTAGEGNPESDVLMSRKGGGTVSITSVEKSDNAIDMQYIPIDEVRSKK</sequence>
<comment type="caution">
    <text evidence="1">The sequence shown here is derived from an EMBL/GenBank/DDBJ whole genome shotgun (WGS) entry which is preliminary data.</text>
</comment>
<dbReference type="InterPro" id="IPR008551">
    <property type="entry name" value="TANGO2"/>
</dbReference>
<reference evidence="2" key="1">
    <citation type="journal article" date="2019" name="Int. J. Syst. Evol. Microbiol.">
        <title>The Global Catalogue of Microorganisms (GCM) 10K type strain sequencing project: providing services to taxonomists for standard genome sequencing and annotation.</title>
        <authorList>
            <consortium name="The Broad Institute Genomics Platform"/>
            <consortium name="The Broad Institute Genome Sequencing Center for Infectious Disease"/>
            <person name="Wu L."/>
            <person name="Ma J."/>
        </authorList>
    </citation>
    <scope>NUCLEOTIDE SEQUENCE [LARGE SCALE GENOMIC DNA]</scope>
    <source>
        <strain evidence="2">CCUG 61485</strain>
    </source>
</reference>
<proteinExistence type="predicted"/>
<name>A0ABW3Y1K0_9FLAO</name>
<protein>
    <submittedName>
        <fullName evidence="1">NRDE family protein</fullName>
    </submittedName>
</protein>
<evidence type="ECO:0000313" key="2">
    <source>
        <dbReference type="Proteomes" id="UP001597201"/>
    </source>
</evidence>
<dbReference type="Pfam" id="PF05742">
    <property type="entry name" value="TANGO2"/>
    <property type="match status" value="1"/>
</dbReference>
<dbReference type="EMBL" id="JBHTMY010000002">
    <property type="protein sequence ID" value="MFD1314614.1"/>
    <property type="molecule type" value="Genomic_DNA"/>
</dbReference>
<dbReference type="Proteomes" id="UP001597201">
    <property type="component" value="Unassembled WGS sequence"/>
</dbReference>
<keyword evidence="2" id="KW-1185">Reference proteome</keyword>
<accession>A0ABW3Y1K0</accession>